<dbReference type="Proteomes" id="UP001595880">
    <property type="component" value="Unassembled WGS sequence"/>
</dbReference>
<sequence length="859" mass="98997">MKRIQVILFVLLLSSFLFSQSFIMAEEMEENISEETEGDILIDEEVEQGISQEELESIRQDYTQEMVNQRLAEMVVVLVSDVLELYLNQQTAEIAVKNKQTKEVWFSNPLDLQTDTIAVGENKEILQSQFSLMYFNQHGQTSWMHSNLAVRNKQVEFEKDENKLTVIYKLGDISKGLEAIPQRITKERFETIILDKITDEKTREDFKKRYLYLEEEEIYERRDASFPKVIIEQTLQLFKEIGYDEEELGKDLAEMDGESGGIIEKPVFTIPVEYSIEDDDFVVSVHTSDIKQNDAYPISQINILPFFGAANEHRNGFMFVPDGSGALIHLNNGKTNYRTLDIPLYGEDLAEFSKRKMEIVQAARLPVFGMNQENRGFIGIIEDGNGIASIVSDVAGRIHLYNNVYASFTIKKKGDVTLSGGDRESTVALFQQNPYKGDLQIRYSFLDEEANYSNMARKYREYLLTQHKLNRLTDGDIPFYLDLIGAITKRKTFLGIPYQSLEALTTFNQAQEIIEELQSRNIKALKVLYTGWFNKGYSHTVPTNISIDNELGGKDDFQQLDAYLKDNHISFYPSVSLMEVHKDSFDFSPSKDGARFINKKIAEIYPYNKASFLRDTSKKPSYLLAPNKFDQITQQFLKTYAELHMDNVAIKDVADILYGDYQEKNGMDREATRKSVIDQLTEVKEVAEEIITFGGNDYALPFSKHILEIPATSSQFNIIDQTIPFYQMVIHGYIDYAYNPHNLSTEQSMKKQLLLALETGANPYFRLFYEEPTVIKNTEYNHLYSANYQLWKEDAVDLYDHLNKVLKTVRTLPISSHEEIESNVKKTVYGDEKTVYVNYNHYDVTVDGVQIEAEGYVWK</sequence>
<dbReference type="EMBL" id="JBHSDV010000004">
    <property type="protein sequence ID" value="MFC4388612.1"/>
    <property type="molecule type" value="Genomic_DNA"/>
</dbReference>
<gene>
    <name evidence="1" type="ORF">ACFOZ1_12500</name>
</gene>
<name>A0ABV8VVR6_9BACI</name>
<dbReference type="InterPro" id="IPR043751">
    <property type="entry name" value="DUF5696"/>
</dbReference>
<evidence type="ECO:0000313" key="1">
    <source>
        <dbReference type="EMBL" id="MFC4388612.1"/>
    </source>
</evidence>
<accession>A0ABV8VVR6</accession>
<protein>
    <submittedName>
        <fullName evidence="1">DUF5696 domain-containing protein</fullName>
    </submittedName>
</protein>
<dbReference type="Pfam" id="PF18952">
    <property type="entry name" value="DUF5696"/>
    <property type="match status" value="1"/>
</dbReference>
<comment type="caution">
    <text evidence="1">The sequence shown here is derived from an EMBL/GenBank/DDBJ whole genome shotgun (WGS) entry which is preliminary data.</text>
</comment>
<evidence type="ECO:0000313" key="2">
    <source>
        <dbReference type="Proteomes" id="UP001595880"/>
    </source>
</evidence>
<keyword evidence="2" id="KW-1185">Reference proteome</keyword>
<organism evidence="1 2">
    <name type="scientific">Gracilibacillus marinus</name>
    <dbReference type="NCBI Taxonomy" id="630535"/>
    <lineage>
        <taxon>Bacteria</taxon>
        <taxon>Bacillati</taxon>
        <taxon>Bacillota</taxon>
        <taxon>Bacilli</taxon>
        <taxon>Bacillales</taxon>
        <taxon>Bacillaceae</taxon>
        <taxon>Gracilibacillus</taxon>
    </lineage>
</organism>
<reference evidence="2" key="1">
    <citation type="journal article" date="2019" name="Int. J. Syst. Evol. Microbiol.">
        <title>The Global Catalogue of Microorganisms (GCM) 10K type strain sequencing project: providing services to taxonomists for standard genome sequencing and annotation.</title>
        <authorList>
            <consortium name="The Broad Institute Genomics Platform"/>
            <consortium name="The Broad Institute Genome Sequencing Center for Infectious Disease"/>
            <person name="Wu L."/>
            <person name="Ma J."/>
        </authorList>
    </citation>
    <scope>NUCLEOTIDE SEQUENCE [LARGE SCALE GENOMIC DNA]</scope>
    <source>
        <strain evidence="2">KACC 14058</strain>
    </source>
</reference>
<dbReference type="RefSeq" id="WP_390199774.1">
    <property type="nucleotide sequence ID" value="NZ_JBHSDV010000004.1"/>
</dbReference>
<proteinExistence type="predicted"/>